<accession>A0ABQ9Z3D1</accession>
<protein>
    <recommendedName>
        <fullName evidence="3">Cc8K15.2-like protein</fullName>
    </recommendedName>
</protein>
<proteinExistence type="predicted"/>
<evidence type="ECO:0000313" key="2">
    <source>
        <dbReference type="Proteomes" id="UP001234178"/>
    </source>
</evidence>
<keyword evidence="2" id="KW-1185">Reference proteome</keyword>
<dbReference type="Proteomes" id="UP001234178">
    <property type="component" value="Unassembled WGS sequence"/>
</dbReference>
<comment type="caution">
    <text evidence="1">The sequence shown here is derived from an EMBL/GenBank/DDBJ whole genome shotgun (WGS) entry which is preliminary data.</text>
</comment>
<name>A0ABQ9Z3D1_9CRUS</name>
<organism evidence="1 2">
    <name type="scientific">Daphnia magna</name>
    <dbReference type="NCBI Taxonomy" id="35525"/>
    <lineage>
        <taxon>Eukaryota</taxon>
        <taxon>Metazoa</taxon>
        <taxon>Ecdysozoa</taxon>
        <taxon>Arthropoda</taxon>
        <taxon>Crustacea</taxon>
        <taxon>Branchiopoda</taxon>
        <taxon>Diplostraca</taxon>
        <taxon>Cladocera</taxon>
        <taxon>Anomopoda</taxon>
        <taxon>Daphniidae</taxon>
        <taxon>Daphnia</taxon>
    </lineage>
</organism>
<reference evidence="1 2" key="1">
    <citation type="journal article" date="2023" name="Nucleic Acids Res.">
        <title>The hologenome of Daphnia magna reveals possible DNA methylation and microbiome-mediated evolution of the host genome.</title>
        <authorList>
            <person name="Chaturvedi A."/>
            <person name="Li X."/>
            <person name="Dhandapani V."/>
            <person name="Marshall H."/>
            <person name="Kissane S."/>
            <person name="Cuenca-Cambronero M."/>
            <person name="Asole G."/>
            <person name="Calvet F."/>
            <person name="Ruiz-Romero M."/>
            <person name="Marangio P."/>
            <person name="Guigo R."/>
            <person name="Rago D."/>
            <person name="Mirbahai L."/>
            <person name="Eastwood N."/>
            <person name="Colbourne J.K."/>
            <person name="Zhou J."/>
            <person name="Mallon E."/>
            <person name="Orsini L."/>
        </authorList>
    </citation>
    <scope>NUCLEOTIDE SEQUENCE [LARGE SCALE GENOMIC DNA]</scope>
    <source>
        <strain evidence="1">LRV0_1</strain>
    </source>
</reference>
<dbReference type="EMBL" id="JAOYFB010000002">
    <property type="protein sequence ID" value="KAK4007395.1"/>
    <property type="molecule type" value="Genomic_DNA"/>
</dbReference>
<evidence type="ECO:0008006" key="3">
    <source>
        <dbReference type="Google" id="ProtNLM"/>
    </source>
</evidence>
<evidence type="ECO:0000313" key="1">
    <source>
        <dbReference type="EMBL" id="KAK4007395.1"/>
    </source>
</evidence>
<sequence>MNLRSDCISDVIIGKAEKRNLAEFIRLPTKRSVLARYLWFRSKGKKIAVRDVFKNVLIEFESLWKKLTTLHEEFSELCNISADDALEQLKASRKKTWKEDWDFLENQRGSHTWHMSNIDQQSIAIETRKRVRFEEENLRRSKSAEPQIIRSHNHALTNDEIREVIEQSDAVEGDNNDVADVMKNNKVSLVIPANDSTGLSQKDAVINVLETWQLTNNAIAMVFDTTASNTGIRNGCAVLIERELKH</sequence>
<gene>
    <name evidence="1" type="ORF">OUZ56_012552</name>
</gene>